<evidence type="ECO:0000256" key="3">
    <source>
        <dbReference type="ARBA" id="ARBA00022679"/>
    </source>
</evidence>
<evidence type="ECO:0000256" key="1">
    <source>
        <dbReference type="ARBA" id="ARBA00007150"/>
    </source>
</evidence>
<feature type="transmembrane region" description="Helical" evidence="7">
    <location>
        <begin position="48"/>
        <end position="69"/>
    </location>
</feature>
<feature type="transmembrane region" description="Helical" evidence="7">
    <location>
        <begin position="106"/>
        <end position="128"/>
    </location>
</feature>
<dbReference type="Proteomes" id="UP000316714">
    <property type="component" value="Unassembled WGS sequence"/>
</dbReference>
<evidence type="ECO:0000256" key="4">
    <source>
        <dbReference type="ARBA" id="ARBA00022692"/>
    </source>
</evidence>
<feature type="transmembrane region" description="Helical" evidence="7">
    <location>
        <begin position="347"/>
        <end position="362"/>
    </location>
</feature>
<dbReference type="AlphaFoldDB" id="A0A5C5V3F7"/>
<evidence type="ECO:0000256" key="7">
    <source>
        <dbReference type="HAMAP-Rule" id="MF_01147"/>
    </source>
</evidence>
<comment type="subcellular location">
    <subcellularLocation>
        <location evidence="7">Cell membrane</location>
        <topology evidence="7">Multi-pass membrane protein</topology>
    </subcellularLocation>
</comment>
<dbReference type="PANTHER" id="PTHR30589:SF0">
    <property type="entry name" value="PHOSPHATIDYLGLYCEROL--PROLIPOPROTEIN DIACYLGLYCERYL TRANSFERASE"/>
    <property type="match status" value="1"/>
</dbReference>
<dbReference type="OrthoDB" id="871140at2"/>
<feature type="transmembrane region" description="Helical" evidence="7">
    <location>
        <begin position="12"/>
        <end position="36"/>
    </location>
</feature>
<feature type="transmembrane region" description="Helical" evidence="7">
    <location>
        <begin position="382"/>
        <end position="399"/>
    </location>
</feature>
<reference evidence="8 9" key="1">
    <citation type="submission" date="2019-02" db="EMBL/GenBank/DDBJ databases">
        <title>Deep-cultivation of Planctomycetes and their phenomic and genomic characterization uncovers novel biology.</title>
        <authorList>
            <person name="Wiegand S."/>
            <person name="Jogler M."/>
            <person name="Boedeker C."/>
            <person name="Pinto D."/>
            <person name="Vollmers J."/>
            <person name="Rivas-Marin E."/>
            <person name="Kohn T."/>
            <person name="Peeters S.H."/>
            <person name="Heuer A."/>
            <person name="Rast P."/>
            <person name="Oberbeckmann S."/>
            <person name="Bunk B."/>
            <person name="Jeske O."/>
            <person name="Meyerdierks A."/>
            <person name="Storesund J.E."/>
            <person name="Kallscheuer N."/>
            <person name="Luecker S."/>
            <person name="Lage O.M."/>
            <person name="Pohl T."/>
            <person name="Merkel B.J."/>
            <person name="Hornburger P."/>
            <person name="Mueller R.-W."/>
            <person name="Bruemmer F."/>
            <person name="Labrenz M."/>
            <person name="Spormann A.M."/>
            <person name="Op Den Camp H."/>
            <person name="Overmann J."/>
            <person name="Amann R."/>
            <person name="Jetten M.S.M."/>
            <person name="Mascher T."/>
            <person name="Medema M.H."/>
            <person name="Devos D.P."/>
            <person name="Kaster A.-K."/>
            <person name="Ovreas L."/>
            <person name="Rohde M."/>
            <person name="Galperin M.Y."/>
            <person name="Jogler C."/>
        </authorList>
    </citation>
    <scope>NUCLEOTIDE SEQUENCE [LARGE SCALE GENOMIC DNA]</scope>
    <source>
        <strain evidence="8 9">KOR34</strain>
    </source>
</reference>
<keyword evidence="5 7" id="KW-1133">Transmembrane helix</keyword>
<comment type="catalytic activity">
    <reaction evidence="7">
        <text>L-cysteinyl-[prolipoprotein] + a 1,2-diacyl-sn-glycero-3-phospho-(1'-sn-glycerol) = an S-1,2-diacyl-sn-glyceryl-L-cysteinyl-[prolipoprotein] + sn-glycerol 1-phosphate + H(+)</text>
        <dbReference type="Rhea" id="RHEA:56712"/>
        <dbReference type="Rhea" id="RHEA-COMP:14679"/>
        <dbReference type="Rhea" id="RHEA-COMP:14680"/>
        <dbReference type="ChEBI" id="CHEBI:15378"/>
        <dbReference type="ChEBI" id="CHEBI:29950"/>
        <dbReference type="ChEBI" id="CHEBI:57685"/>
        <dbReference type="ChEBI" id="CHEBI:64716"/>
        <dbReference type="ChEBI" id="CHEBI:140658"/>
        <dbReference type="EC" id="2.5.1.145"/>
    </reaction>
</comment>
<dbReference type="GO" id="GO:0005886">
    <property type="term" value="C:plasma membrane"/>
    <property type="evidence" value="ECO:0007669"/>
    <property type="project" value="UniProtKB-SubCell"/>
</dbReference>
<keyword evidence="8" id="KW-0449">Lipoprotein</keyword>
<feature type="binding site" evidence="7">
    <location>
        <position position="198"/>
    </location>
    <ligand>
        <name>a 1,2-diacyl-sn-glycero-3-phospho-(1'-sn-glycerol)</name>
        <dbReference type="ChEBI" id="CHEBI:64716"/>
    </ligand>
</feature>
<name>A0A5C5V3F7_9BACT</name>
<sequence>MQSELLRIPVELGGVPIFGFGVLLALWVVGLGGWLWRQTNRGMPTAEARGYLPVGLMVAVVIVALPRMFPGGLPIRGYGLMLLLAAVCGVGMAAHRARQNGLSADVIFSLSVWLFVCGILGARLFYVIEYWETRFATLGFPNNVVQMLMFTEGGLVVYGSLIGAALAFVAFCLRHKLPMLALADILAPSLVVGLALGRVGCLLNGCCYGGQCDRVWAVTFPMGSPAYQDQLYAGDLERGLQLQEDASTQPPRLIVRGALIAGQPDSEQVATINGAEVHDMAGAQRVLSRAYWSGEDVTVALRDGRRVIGAGQSLPVHPTQLYSAVNAALLAWITWTYYAFRRRDGEVIGLLLTLYPISRYLLEDIRTDEAAIFGTGLSISQNVSVGLLAAVAVYWFILLRRPPKLAFSGANPGLA</sequence>
<comment type="caution">
    <text evidence="8">The sequence shown here is derived from an EMBL/GenBank/DDBJ whole genome shotgun (WGS) entry which is preliminary data.</text>
</comment>
<comment type="function">
    <text evidence="7">Catalyzes the transfer of the diacylglyceryl group from phosphatidylglycerol to the sulfhydryl group of the N-terminal cysteine of a prolipoprotein, the first step in the formation of mature lipoproteins.</text>
</comment>
<accession>A0A5C5V3F7</accession>
<dbReference type="UniPathway" id="UPA00664"/>
<comment type="similarity">
    <text evidence="1 7">Belongs to the Lgt family.</text>
</comment>
<proteinExistence type="inferred from homology"/>
<protein>
    <recommendedName>
        <fullName evidence="7">Phosphatidylglycerol--prolipoprotein diacylglyceryl transferase</fullName>
        <ecNumber evidence="7">2.5.1.145</ecNumber>
    </recommendedName>
</protein>
<keyword evidence="4 7" id="KW-0812">Transmembrane</keyword>
<evidence type="ECO:0000313" key="8">
    <source>
        <dbReference type="EMBL" id="TWT32483.1"/>
    </source>
</evidence>
<dbReference type="HAMAP" id="MF_01147">
    <property type="entry name" value="Lgt"/>
    <property type="match status" value="1"/>
</dbReference>
<keyword evidence="2 7" id="KW-1003">Cell membrane</keyword>
<dbReference type="RefSeq" id="WP_146567888.1">
    <property type="nucleotide sequence ID" value="NZ_SIHJ01000003.1"/>
</dbReference>
<dbReference type="Pfam" id="PF01790">
    <property type="entry name" value="LGT"/>
    <property type="match status" value="1"/>
</dbReference>
<keyword evidence="6 7" id="KW-0472">Membrane</keyword>
<comment type="pathway">
    <text evidence="7">Protein modification; lipoprotein biosynthesis (diacylglyceryl transfer).</text>
</comment>
<dbReference type="PANTHER" id="PTHR30589">
    <property type="entry name" value="PROLIPOPROTEIN DIACYLGLYCERYL TRANSFERASE"/>
    <property type="match status" value="1"/>
</dbReference>
<keyword evidence="8" id="KW-0328">Glycosyltransferase</keyword>
<organism evidence="8 9">
    <name type="scientific">Posidoniimonas corsicana</name>
    <dbReference type="NCBI Taxonomy" id="1938618"/>
    <lineage>
        <taxon>Bacteria</taxon>
        <taxon>Pseudomonadati</taxon>
        <taxon>Planctomycetota</taxon>
        <taxon>Planctomycetia</taxon>
        <taxon>Pirellulales</taxon>
        <taxon>Lacipirellulaceae</taxon>
        <taxon>Posidoniimonas</taxon>
    </lineage>
</organism>
<evidence type="ECO:0000256" key="5">
    <source>
        <dbReference type="ARBA" id="ARBA00022989"/>
    </source>
</evidence>
<keyword evidence="9" id="KW-1185">Reference proteome</keyword>
<feature type="transmembrane region" description="Helical" evidence="7">
    <location>
        <begin position="148"/>
        <end position="173"/>
    </location>
</feature>
<gene>
    <name evidence="7 8" type="primary">lgt</name>
    <name evidence="8" type="ORF">KOR34_42460</name>
</gene>
<dbReference type="EMBL" id="SIHJ01000003">
    <property type="protein sequence ID" value="TWT32483.1"/>
    <property type="molecule type" value="Genomic_DNA"/>
</dbReference>
<keyword evidence="3 7" id="KW-0808">Transferase</keyword>
<evidence type="ECO:0000256" key="6">
    <source>
        <dbReference type="ARBA" id="ARBA00023136"/>
    </source>
</evidence>
<feature type="transmembrane region" description="Helical" evidence="7">
    <location>
        <begin position="75"/>
        <end position="94"/>
    </location>
</feature>
<evidence type="ECO:0000256" key="2">
    <source>
        <dbReference type="ARBA" id="ARBA00022475"/>
    </source>
</evidence>
<dbReference type="GO" id="GO:0042158">
    <property type="term" value="P:lipoprotein biosynthetic process"/>
    <property type="evidence" value="ECO:0007669"/>
    <property type="project" value="UniProtKB-UniRule"/>
</dbReference>
<dbReference type="GO" id="GO:0008961">
    <property type="term" value="F:phosphatidylglycerol-prolipoprotein diacylglyceryl transferase activity"/>
    <property type="evidence" value="ECO:0007669"/>
    <property type="project" value="UniProtKB-UniRule"/>
</dbReference>
<dbReference type="EC" id="2.5.1.145" evidence="7"/>
<dbReference type="InterPro" id="IPR001640">
    <property type="entry name" value="Lgt"/>
</dbReference>
<evidence type="ECO:0000313" key="9">
    <source>
        <dbReference type="Proteomes" id="UP000316714"/>
    </source>
</evidence>